<feature type="domain" description="Protein kinase" evidence="10">
    <location>
        <begin position="483"/>
        <end position="752"/>
    </location>
</feature>
<dbReference type="PANTHER" id="PTHR48056:SF71">
    <property type="entry name" value="LEUCINE-RICH REPEAT PROTEIN KINASE FAMILY PROTEIN"/>
    <property type="match status" value="1"/>
</dbReference>
<evidence type="ECO:0000256" key="5">
    <source>
        <dbReference type="ARBA" id="ARBA00022989"/>
    </source>
</evidence>
<protein>
    <submittedName>
        <fullName evidence="12">Probable inactive leucine-rich repeat receptor-like protein kinase At3g03770</fullName>
    </submittedName>
</protein>
<dbReference type="InterPro" id="IPR050647">
    <property type="entry name" value="Plant_LRR-RLKs"/>
</dbReference>
<evidence type="ECO:0000313" key="11">
    <source>
        <dbReference type="Proteomes" id="UP000504603"/>
    </source>
</evidence>
<dbReference type="Gene3D" id="1.10.510.10">
    <property type="entry name" value="Transferase(Phosphotransferase) domain 1"/>
    <property type="match status" value="1"/>
</dbReference>
<evidence type="ECO:0000256" key="8">
    <source>
        <dbReference type="SAM" id="Phobius"/>
    </source>
</evidence>
<dbReference type="AlphaFoldDB" id="A0A6J1BWF6"/>
<keyword evidence="5 8" id="KW-1133">Transmembrane helix</keyword>
<dbReference type="SUPFAM" id="SSF56112">
    <property type="entry name" value="Protein kinase-like (PK-like)"/>
    <property type="match status" value="1"/>
</dbReference>
<evidence type="ECO:0000313" key="12">
    <source>
        <dbReference type="RefSeq" id="XP_022133860.1"/>
    </source>
</evidence>
<dbReference type="InterPro" id="IPR011009">
    <property type="entry name" value="Kinase-like_dom_sf"/>
</dbReference>
<comment type="subcellular location">
    <subcellularLocation>
        <location evidence="1">Membrane</location>
        <topology evidence="1">Single-pass membrane protein</topology>
    </subcellularLocation>
</comment>
<feature type="chain" id="PRO_5026683065" evidence="9">
    <location>
        <begin position="24"/>
        <end position="769"/>
    </location>
</feature>
<evidence type="ECO:0000256" key="2">
    <source>
        <dbReference type="ARBA" id="ARBA00022614"/>
    </source>
</evidence>
<dbReference type="SUPFAM" id="SSF52058">
    <property type="entry name" value="L domain-like"/>
    <property type="match status" value="1"/>
</dbReference>
<dbReference type="Pfam" id="PF23598">
    <property type="entry name" value="LRR_14"/>
    <property type="match status" value="1"/>
</dbReference>
<feature type="transmembrane region" description="Helical" evidence="8">
    <location>
        <begin position="393"/>
        <end position="417"/>
    </location>
</feature>
<dbReference type="InterPro" id="IPR055414">
    <property type="entry name" value="LRR_R13L4/SHOC2-like"/>
</dbReference>
<dbReference type="GO" id="GO:0016020">
    <property type="term" value="C:membrane"/>
    <property type="evidence" value="ECO:0007669"/>
    <property type="project" value="UniProtKB-SubCell"/>
</dbReference>
<keyword evidence="2" id="KW-0433">Leucine-rich repeat</keyword>
<feature type="signal peptide" evidence="9">
    <location>
        <begin position="1"/>
        <end position="23"/>
    </location>
</feature>
<name>A0A6J1BWF6_MOMCH</name>
<dbReference type="SMART" id="SM00369">
    <property type="entry name" value="LRR_TYP"/>
    <property type="match status" value="4"/>
</dbReference>
<dbReference type="GO" id="GO:0004674">
    <property type="term" value="F:protein serine/threonine kinase activity"/>
    <property type="evidence" value="ECO:0007669"/>
    <property type="project" value="UniProtKB-EC"/>
</dbReference>
<evidence type="ECO:0000256" key="6">
    <source>
        <dbReference type="ARBA" id="ARBA00023136"/>
    </source>
</evidence>
<dbReference type="Gene3D" id="3.30.200.20">
    <property type="entry name" value="Phosphorylase Kinase, domain 1"/>
    <property type="match status" value="1"/>
</dbReference>
<sequence length="769" mass="85042">MGSLQLFLLVSLSWILSLPSTHQLQTSQTQILVQIRKYLEYPSSLEVMNTFDGDLCNVSPSPDMTISCQDNAVTELRIMGDKLVKFRGFNGVAIPNQTLSERFSIDSFVTTLSRLSSLRVLSLISLGIWGPLPDKIHRLSSLEFLDLSSNFIFGRVPPKISTMVQLYSLVLDGNYFNDTVPDWLDSLTNLTFLSMKSNRLKGQFPSSLCKIRTLADISLSHNEISGELPDLSALTNLHVLDMRENQLNSLLPAMPKGLVTVLLSKNALSGEIPKHFGQMAQLQHLDLSFNQLTGPPPPFLFNLPNITYLNLASNRMSGSLQNHLSCSTKLGYVDISNNKLTGALPTCLGSSSDKRMVKFGGNCFASDLQHQHGASFCAESLARTGNSRRKENLLIVAFISGAIIVIVLLALGVIFLCRRLRKRTEQEPPVLPKVVQENSPAAVSSELLASARLISQAMKLGAQTVPVCRSFYYQELKEATKAFDKSMLLGEGSLGKVYRGKLENGTLVAIRSLALSKKYSIQNLKVRLDVLSKLHHPHLVGLLGHCIEGDGHDNSSVNQVLLIYEYVPNGNYCTLLSETYPEKVLKWSDRLTILIGVAKAIHFLHTGVIPGSFNNRLKTNNILLDEHRIPKLSDYGMSMITEEIEKHETKGEATKSSNRKDLVEDDVYNFGYILLESLVGPIVTGREETFLLNDMASFGSTDGRRRIVDPVVLTTCSQESLSRVISITKKCIATDISSRPSFEDVLWNLQYAAQVQASADAEQRSDSTS</sequence>
<reference evidence="12" key="1">
    <citation type="submission" date="2025-08" db="UniProtKB">
        <authorList>
            <consortium name="RefSeq"/>
        </authorList>
    </citation>
    <scope>IDENTIFICATION</scope>
    <source>
        <strain evidence="12">OHB3-1</strain>
    </source>
</reference>
<organism evidence="11 12">
    <name type="scientific">Momordica charantia</name>
    <name type="common">Bitter gourd</name>
    <name type="synonym">Balsam pear</name>
    <dbReference type="NCBI Taxonomy" id="3673"/>
    <lineage>
        <taxon>Eukaryota</taxon>
        <taxon>Viridiplantae</taxon>
        <taxon>Streptophyta</taxon>
        <taxon>Embryophyta</taxon>
        <taxon>Tracheophyta</taxon>
        <taxon>Spermatophyta</taxon>
        <taxon>Magnoliopsida</taxon>
        <taxon>eudicotyledons</taxon>
        <taxon>Gunneridae</taxon>
        <taxon>Pentapetalae</taxon>
        <taxon>rosids</taxon>
        <taxon>fabids</taxon>
        <taxon>Cucurbitales</taxon>
        <taxon>Cucurbitaceae</taxon>
        <taxon>Momordiceae</taxon>
        <taxon>Momordica</taxon>
    </lineage>
</organism>
<evidence type="ECO:0000256" key="9">
    <source>
        <dbReference type="SAM" id="SignalP"/>
    </source>
</evidence>
<dbReference type="FunFam" id="1.10.510.10:FF:000657">
    <property type="entry name" value="Putative inactive leucine-rich repeat receptor-like protein kinase"/>
    <property type="match status" value="1"/>
</dbReference>
<dbReference type="InterPro" id="IPR032675">
    <property type="entry name" value="LRR_dom_sf"/>
</dbReference>
<dbReference type="Pfam" id="PF07714">
    <property type="entry name" value="PK_Tyr_Ser-Thr"/>
    <property type="match status" value="1"/>
</dbReference>
<dbReference type="PANTHER" id="PTHR48056">
    <property type="entry name" value="LRR RECEPTOR-LIKE SERINE/THREONINE-PROTEIN KINASE-RELATED"/>
    <property type="match status" value="1"/>
</dbReference>
<dbReference type="PROSITE" id="PS51450">
    <property type="entry name" value="LRR"/>
    <property type="match status" value="1"/>
</dbReference>
<keyword evidence="11" id="KW-1185">Reference proteome</keyword>
<evidence type="ECO:0000256" key="1">
    <source>
        <dbReference type="ARBA" id="ARBA00004167"/>
    </source>
</evidence>
<dbReference type="GO" id="GO:0005524">
    <property type="term" value="F:ATP binding"/>
    <property type="evidence" value="ECO:0007669"/>
    <property type="project" value="InterPro"/>
</dbReference>
<keyword evidence="6 8" id="KW-0472">Membrane</keyword>
<accession>A0A6J1BWF6</accession>
<dbReference type="FunFam" id="3.80.10.10:FF:000380">
    <property type="entry name" value="Putative inactive leucine-rich repeat receptor-like protein kinase"/>
    <property type="match status" value="1"/>
</dbReference>
<dbReference type="Gene3D" id="3.80.10.10">
    <property type="entry name" value="Ribonuclease Inhibitor"/>
    <property type="match status" value="2"/>
</dbReference>
<dbReference type="InterPro" id="IPR001611">
    <property type="entry name" value="Leu-rich_rpt"/>
</dbReference>
<keyword evidence="9" id="KW-0732">Signal</keyword>
<dbReference type="KEGG" id="mcha:111006308"/>
<evidence type="ECO:0000256" key="7">
    <source>
        <dbReference type="ARBA" id="ARBA00023180"/>
    </source>
</evidence>
<dbReference type="InterPro" id="IPR000719">
    <property type="entry name" value="Prot_kinase_dom"/>
</dbReference>
<keyword evidence="4" id="KW-0677">Repeat</keyword>
<dbReference type="InterPro" id="IPR001245">
    <property type="entry name" value="Ser-Thr/Tyr_kinase_cat_dom"/>
</dbReference>
<evidence type="ECO:0000259" key="10">
    <source>
        <dbReference type="PROSITE" id="PS50011"/>
    </source>
</evidence>
<keyword evidence="3 8" id="KW-0812">Transmembrane</keyword>
<proteinExistence type="predicted"/>
<dbReference type="InterPro" id="IPR003591">
    <property type="entry name" value="Leu-rich_rpt_typical-subtyp"/>
</dbReference>
<dbReference type="FunFam" id="3.80.10.10:FF:000155">
    <property type="entry name" value="Putative inactive leucine-rich repeat receptor-like protein kinase"/>
    <property type="match status" value="1"/>
</dbReference>
<evidence type="ECO:0000256" key="3">
    <source>
        <dbReference type="ARBA" id="ARBA00022692"/>
    </source>
</evidence>
<dbReference type="RefSeq" id="XP_022133860.1">
    <property type="nucleotide sequence ID" value="XM_022278168.1"/>
</dbReference>
<dbReference type="GeneID" id="111006308"/>
<dbReference type="GO" id="GO:0033612">
    <property type="term" value="F:receptor serine/threonine kinase binding"/>
    <property type="evidence" value="ECO:0007669"/>
    <property type="project" value="TreeGrafter"/>
</dbReference>
<dbReference type="OrthoDB" id="676979at2759"/>
<evidence type="ECO:0000256" key="4">
    <source>
        <dbReference type="ARBA" id="ARBA00022737"/>
    </source>
</evidence>
<gene>
    <name evidence="12" type="primary">LOC111006308</name>
</gene>
<dbReference type="Proteomes" id="UP000504603">
    <property type="component" value="Unplaced"/>
</dbReference>
<dbReference type="PROSITE" id="PS50011">
    <property type="entry name" value="PROTEIN_KINASE_DOM"/>
    <property type="match status" value="1"/>
</dbReference>
<keyword evidence="7" id="KW-0325">Glycoprotein</keyword>